<dbReference type="RefSeq" id="XP_024727778.1">
    <property type="nucleotide sequence ID" value="XM_024887629.1"/>
</dbReference>
<reference evidence="2 3" key="1">
    <citation type="submission" date="2016-04" db="EMBL/GenBank/DDBJ databases">
        <title>A degradative enzymes factory behind the ericoid mycorrhizal symbiosis.</title>
        <authorList>
            <consortium name="DOE Joint Genome Institute"/>
            <person name="Martino E."/>
            <person name="Morin E."/>
            <person name="Grelet G."/>
            <person name="Kuo A."/>
            <person name="Kohler A."/>
            <person name="Daghino S."/>
            <person name="Barry K."/>
            <person name="Choi C."/>
            <person name="Cichocki N."/>
            <person name="Clum A."/>
            <person name="Copeland A."/>
            <person name="Hainaut M."/>
            <person name="Haridas S."/>
            <person name="Labutti K."/>
            <person name="Lindquist E."/>
            <person name="Lipzen A."/>
            <person name="Khouja H.-R."/>
            <person name="Murat C."/>
            <person name="Ohm R."/>
            <person name="Olson A."/>
            <person name="Spatafora J."/>
            <person name="Veneault-Fourrey C."/>
            <person name="Henrissat B."/>
            <person name="Grigoriev I."/>
            <person name="Martin F."/>
            <person name="Perotto S."/>
        </authorList>
    </citation>
    <scope>NUCLEOTIDE SEQUENCE [LARGE SCALE GENOMIC DNA]</scope>
    <source>
        <strain evidence="2 3">E</strain>
    </source>
</reference>
<evidence type="ECO:0000256" key="1">
    <source>
        <dbReference type="SAM" id="MobiDB-lite"/>
    </source>
</evidence>
<name>A0A2J6SJC3_9HELO</name>
<dbReference type="GO" id="GO:0016740">
    <property type="term" value="F:transferase activity"/>
    <property type="evidence" value="ECO:0007669"/>
    <property type="project" value="UniProtKB-KW"/>
</dbReference>
<dbReference type="EMBL" id="KZ613913">
    <property type="protein sequence ID" value="PMD50874.1"/>
    <property type="molecule type" value="Genomic_DNA"/>
</dbReference>
<keyword evidence="3" id="KW-1185">Reference proteome</keyword>
<keyword evidence="2" id="KW-0808">Transferase</keyword>
<proteinExistence type="predicted"/>
<dbReference type="InParanoid" id="A0A2J6SJC3"/>
<dbReference type="AlphaFoldDB" id="A0A2J6SJC3"/>
<feature type="compositionally biased region" description="Basic and acidic residues" evidence="1">
    <location>
        <begin position="135"/>
        <end position="158"/>
    </location>
</feature>
<evidence type="ECO:0000313" key="2">
    <source>
        <dbReference type="EMBL" id="PMD50874.1"/>
    </source>
</evidence>
<gene>
    <name evidence="2" type="ORF">K444DRAFT_670468</name>
</gene>
<dbReference type="STRING" id="1095630.A0A2J6SJC3"/>
<protein>
    <submittedName>
        <fullName evidence="2">Glycosyltransferase family 31 protein</fullName>
    </submittedName>
</protein>
<dbReference type="OrthoDB" id="414175at2759"/>
<evidence type="ECO:0000313" key="3">
    <source>
        <dbReference type="Proteomes" id="UP000235371"/>
    </source>
</evidence>
<dbReference type="Gene3D" id="3.90.550.50">
    <property type="match status" value="1"/>
</dbReference>
<accession>A0A2J6SJC3</accession>
<dbReference type="Proteomes" id="UP000235371">
    <property type="component" value="Unassembled WGS sequence"/>
</dbReference>
<organism evidence="2 3">
    <name type="scientific">Hyaloscypha bicolor E</name>
    <dbReference type="NCBI Taxonomy" id="1095630"/>
    <lineage>
        <taxon>Eukaryota</taxon>
        <taxon>Fungi</taxon>
        <taxon>Dikarya</taxon>
        <taxon>Ascomycota</taxon>
        <taxon>Pezizomycotina</taxon>
        <taxon>Leotiomycetes</taxon>
        <taxon>Helotiales</taxon>
        <taxon>Hyaloscyphaceae</taxon>
        <taxon>Hyaloscypha</taxon>
        <taxon>Hyaloscypha bicolor</taxon>
    </lineage>
</organism>
<feature type="region of interest" description="Disordered" evidence="1">
    <location>
        <begin position="128"/>
        <end position="158"/>
    </location>
</feature>
<sequence>MIAFLSCFDSSKPLYLGSAVSLSSLRFAHGESGYVLSNAAMHLLLSPEMKGDLAKSWDGRMKSNCCRGLALGTGLKEKGVGITVADPLLNGYKLASIKFGPGEHWCQSAVTEKHVLPVAWRYVRSTSAKPTDGAEEQKGVKDVGEGKKTEDTKAESKEVVAKVVDKVEEENKKVTVDSRPATCRKRETE</sequence>
<dbReference type="GeneID" id="36595705"/>